<dbReference type="AlphaFoldDB" id="A0A024LNW2"/>
<name>A0A024LNW2_9HYPH</name>
<gene>
    <name evidence="2" type="ORF">BN1046_00036</name>
</gene>
<dbReference type="PANTHER" id="PTHR34215:SF1">
    <property type="entry name" value="YLXR DOMAIN-CONTAINING PROTEIN"/>
    <property type="match status" value="1"/>
</dbReference>
<dbReference type="GO" id="GO:0005840">
    <property type="term" value="C:ribosome"/>
    <property type="evidence" value="ECO:0007669"/>
    <property type="project" value="UniProtKB-KW"/>
</dbReference>
<dbReference type="SUPFAM" id="SSF55315">
    <property type="entry name" value="L30e-like"/>
    <property type="match status" value="1"/>
</dbReference>
<dbReference type="InterPro" id="IPR037465">
    <property type="entry name" value="YlxR"/>
</dbReference>
<protein>
    <submittedName>
        <fullName evidence="2">Ribosomal protein L7Ae family protein</fullName>
    </submittedName>
</protein>
<proteinExistence type="predicted"/>
<reference evidence="2" key="2">
    <citation type="submission" date="2014-05" db="EMBL/GenBank/DDBJ databases">
        <title>Genome sequencing of Bartonella spp. isolated from human blood.</title>
        <authorList>
            <person name="Raoult D."/>
        </authorList>
    </citation>
    <scope>NUCLEOTIDE SEQUENCE</scope>
    <source>
        <strain evidence="2">MVT06</strain>
    </source>
</reference>
<dbReference type="Pfam" id="PF04296">
    <property type="entry name" value="YlxR"/>
    <property type="match status" value="1"/>
</dbReference>
<dbReference type="Gene3D" id="3.30.1330.30">
    <property type="match status" value="1"/>
</dbReference>
<accession>A0A024LNW2</accession>
<dbReference type="PANTHER" id="PTHR34215">
    <property type="entry name" value="BLL0784 PROTEIN"/>
    <property type="match status" value="1"/>
</dbReference>
<dbReference type="InterPro" id="IPR035931">
    <property type="entry name" value="YlxR-like_sf"/>
</dbReference>
<evidence type="ECO:0000313" key="2">
    <source>
        <dbReference type="EMBL" id="CDP79147.1"/>
    </source>
</evidence>
<reference evidence="2" key="1">
    <citation type="submission" date="2013-11" db="EMBL/GenBank/DDBJ databases">
        <authorList>
            <person name="GENOMES U."/>
        </authorList>
    </citation>
    <scope>NUCLEOTIDE SEQUENCE</scope>
    <source>
        <strain evidence="2">MVT06</strain>
    </source>
</reference>
<dbReference type="EMBL" id="HG977193">
    <property type="protein sequence ID" value="CDP79147.1"/>
    <property type="molecule type" value="Genomic_DNA"/>
</dbReference>
<feature type="domain" description="YlxR" evidence="1">
    <location>
        <begin position="4"/>
        <end position="73"/>
    </location>
</feature>
<sequence length="211" mass="22892">MNERTCIVTKKSASTAALIRFVVGPNNQIIPDLKANLPGRGIWVSAHHHAIEEAIKRKAFSRNLKTDVEVASNLANIVDKLLLKSALGSLSMARKAGAVVTGLTKVDSAIRSGQVALVLHAKEATEDGKRKILQAIYAIQQKTNQDIKALSLFTSDEMSVAFGANLVIHAALLNTKSAEGFSKTINKLIAYRNEKYNKPCEMTAKAVKEIQ</sequence>
<keyword evidence="2" id="KW-0689">Ribosomal protein</keyword>
<dbReference type="InterPro" id="IPR029064">
    <property type="entry name" value="Ribosomal_eL30-like_sf"/>
</dbReference>
<keyword evidence="2" id="KW-0687">Ribonucleoprotein</keyword>
<dbReference type="Gene3D" id="3.30.1230.10">
    <property type="entry name" value="YlxR-like"/>
    <property type="match status" value="1"/>
</dbReference>
<dbReference type="SUPFAM" id="SSF64376">
    <property type="entry name" value="YlxR-like"/>
    <property type="match status" value="1"/>
</dbReference>
<dbReference type="InterPro" id="IPR007393">
    <property type="entry name" value="YlxR_dom"/>
</dbReference>
<dbReference type="NCBIfam" id="NF006622">
    <property type="entry name" value="PRK09190.1"/>
    <property type="match status" value="1"/>
</dbReference>
<dbReference type="CDD" id="cd00279">
    <property type="entry name" value="YlxR"/>
    <property type="match status" value="1"/>
</dbReference>
<organism evidence="2">
    <name type="scientific">Bartonella schoenbuchensis</name>
    <dbReference type="NCBI Taxonomy" id="165694"/>
    <lineage>
        <taxon>Bacteria</taxon>
        <taxon>Pseudomonadati</taxon>
        <taxon>Pseudomonadota</taxon>
        <taxon>Alphaproteobacteria</taxon>
        <taxon>Hyphomicrobiales</taxon>
        <taxon>Bartonellaceae</taxon>
        <taxon>Bartonella</taxon>
    </lineage>
</organism>
<evidence type="ECO:0000259" key="1">
    <source>
        <dbReference type="Pfam" id="PF04296"/>
    </source>
</evidence>